<evidence type="ECO:0000256" key="8">
    <source>
        <dbReference type="ARBA" id="ARBA00048679"/>
    </source>
</evidence>
<evidence type="ECO:0000313" key="10">
    <source>
        <dbReference type="EMBL" id="QCT70548.1"/>
    </source>
</evidence>
<evidence type="ECO:0000256" key="5">
    <source>
        <dbReference type="ARBA" id="ARBA00022777"/>
    </source>
</evidence>
<proteinExistence type="predicted"/>
<dbReference type="Proteomes" id="UP000218387">
    <property type="component" value="Chromosome"/>
</dbReference>
<keyword evidence="11" id="KW-1185">Reference proteome</keyword>
<dbReference type="GO" id="GO:0005524">
    <property type="term" value="F:ATP binding"/>
    <property type="evidence" value="ECO:0007669"/>
    <property type="project" value="UniProtKB-KW"/>
</dbReference>
<evidence type="ECO:0000259" key="9">
    <source>
        <dbReference type="Pfam" id="PF01163"/>
    </source>
</evidence>
<feature type="domain" description="RIO-type" evidence="9">
    <location>
        <begin position="38"/>
        <end position="138"/>
    </location>
</feature>
<dbReference type="GO" id="GO:0004674">
    <property type="term" value="F:protein serine/threonine kinase activity"/>
    <property type="evidence" value="ECO:0007669"/>
    <property type="project" value="UniProtKB-KW"/>
</dbReference>
<evidence type="ECO:0000313" key="11">
    <source>
        <dbReference type="Proteomes" id="UP000218387"/>
    </source>
</evidence>
<sequence length="224" mass="25767">MRKGPPLKSALEESRTFESRRNIVSLEKGRIKKVFSDAEAAHHEWSILMLLYKRGVAVPEVLELRENVLYLQYCPGPLLLDRVLALEHKNSAESLNNLCTELADWFDRFYQAVPGHIRGDVNFRNFIVGVSGVIGIDFEALPTGQKEMDMGAMLAYYAAYSPAFTTQRTRSAAIMFNVFSEKILLDKNKVLEEIHIAFKRMKKRRKCFDTRIVESWLSSFEKEV</sequence>
<name>A0A4P9C528_EUBML</name>
<evidence type="ECO:0000256" key="7">
    <source>
        <dbReference type="ARBA" id="ARBA00047899"/>
    </source>
</evidence>
<dbReference type="EMBL" id="CP029487">
    <property type="protein sequence ID" value="QCT70548.1"/>
    <property type="molecule type" value="Genomic_DNA"/>
</dbReference>
<dbReference type="EC" id="2.7.11.1" evidence="1"/>
<evidence type="ECO:0000256" key="3">
    <source>
        <dbReference type="ARBA" id="ARBA00022679"/>
    </source>
</evidence>
<comment type="catalytic activity">
    <reaction evidence="8">
        <text>L-seryl-[protein] + ATP = O-phospho-L-seryl-[protein] + ADP + H(+)</text>
        <dbReference type="Rhea" id="RHEA:17989"/>
        <dbReference type="Rhea" id="RHEA-COMP:9863"/>
        <dbReference type="Rhea" id="RHEA-COMP:11604"/>
        <dbReference type="ChEBI" id="CHEBI:15378"/>
        <dbReference type="ChEBI" id="CHEBI:29999"/>
        <dbReference type="ChEBI" id="CHEBI:30616"/>
        <dbReference type="ChEBI" id="CHEBI:83421"/>
        <dbReference type="ChEBI" id="CHEBI:456216"/>
        <dbReference type="EC" id="2.7.11.1"/>
    </reaction>
</comment>
<evidence type="ECO:0000256" key="2">
    <source>
        <dbReference type="ARBA" id="ARBA00022527"/>
    </source>
</evidence>
<evidence type="ECO:0000256" key="4">
    <source>
        <dbReference type="ARBA" id="ARBA00022741"/>
    </source>
</evidence>
<keyword evidence="2" id="KW-0723">Serine/threonine-protein kinase</keyword>
<gene>
    <name evidence="10" type="ORF">CPZ25_004165</name>
</gene>
<accession>A0A4P9C528</accession>
<keyword evidence="6" id="KW-0067">ATP-binding</keyword>
<keyword evidence="5" id="KW-0418">Kinase</keyword>
<keyword evidence="3" id="KW-0808">Transferase</keyword>
<dbReference type="KEGG" id="emt:CPZ25_004165"/>
<keyword evidence="4" id="KW-0547">Nucleotide-binding</keyword>
<dbReference type="AlphaFoldDB" id="A0A4P9C528"/>
<dbReference type="InterPro" id="IPR011009">
    <property type="entry name" value="Kinase-like_dom_sf"/>
</dbReference>
<dbReference type="InterPro" id="IPR018934">
    <property type="entry name" value="RIO_dom"/>
</dbReference>
<reference evidence="10 11" key="1">
    <citation type="submission" date="2018-05" db="EMBL/GenBank/DDBJ databases">
        <title>Genome comparison of Eubacterium sp.</title>
        <authorList>
            <person name="Feng Y."/>
            <person name="Sanchez-Andrea I."/>
            <person name="Stams A.J.M."/>
            <person name="De Vos W.M."/>
        </authorList>
    </citation>
    <scope>NUCLEOTIDE SEQUENCE [LARGE SCALE GENOMIC DNA]</scope>
    <source>
        <strain evidence="10 11">YI</strain>
    </source>
</reference>
<dbReference type="Pfam" id="PF01163">
    <property type="entry name" value="RIO1"/>
    <property type="match status" value="1"/>
</dbReference>
<dbReference type="SUPFAM" id="SSF56112">
    <property type="entry name" value="Protein kinase-like (PK-like)"/>
    <property type="match status" value="1"/>
</dbReference>
<organism evidence="10 11">
    <name type="scientific">Eubacterium maltosivorans</name>
    <dbReference type="NCBI Taxonomy" id="2041044"/>
    <lineage>
        <taxon>Bacteria</taxon>
        <taxon>Bacillati</taxon>
        <taxon>Bacillota</taxon>
        <taxon>Clostridia</taxon>
        <taxon>Eubacteriales</taxon>
        <taxon>Eubacteriaceae</taxon>
        <taxon>Eubacterium</taxon>
    </lineage>
</organism>
<comment type="catalytic activity">
    <reaction evidence="7">
        <text>L-threonyl-[protein] + ATP = O-phospho-L-threonyl-[protein] + ADP + H(+)</text>
        <dbReference type="Rhea" id="RHEA:46608"/>
        <dbReference type="Rhea" id="RHEA-COMP:11060"/>
        <dbReference type="Rhea" id="RHEA-COMP:11605"/>
        <dbReference type="ChEBI" id="CHEBI:15378"/>
        <dbReference type="ChEBI" id="CHEBI:30013"/>
        <dbReference type="ChEBI" id="CHEBI:30616"/>
        <dbReference type="ChEBI" id="CHEBI:61977"/>
        <dbReference type="ChEBI" id="CHEBI:456216"/>
        <dbReference type="EC" id="2.7.11.1"/>
    </reaction>
</comment>
<evidence type="ECO:0000256" key="1">
    <source>
        <dbReference type="ARBA" id="ARBA00012513"/>
    </source>
</evidence>
<protein>
    <recommendedName>
        <fullName evidence="1">non-specific serine/threonine protein kinase</fullName>
        <ecNumber evidence="1">2.7.11.1</ecNumber>
    </recommendedName>
</protein>
<evidence type="ECO:0000256" key="6">
    <source>
        <dbReference type="ARBA" id="ARBA00022840"/>
    </source>
</evidence>